<sequence length="75" mass="8170">MTERDTNQDGDFTPGTGDNLDLTSAQRSMYIHRGGAEGVATWSAGCQTVPKNRYSAFLSALKGQDKLSYILIDAR</sequence>
<proteinExistence type="predicted"/>
<feature type="region of interest" description="Disordered" evidence="1">
    <location>
        <begin position="1"/>
        <end position="21"/>
    </location>
</feature>
<evidence type="ECO:0000313" key="3">
    <source>
        <dbReference type="Proteomes" id="UP000555448"/>
    </source>
</evidence>
<evidence type="ECO:0000256" key="1">
    <source>
        <dbReference type="SAM" id="MobiDB-lite"/>
    </source>
</evidence>
<protein>
    <submittedName>
        <fullName evidence="2">Uncharacterized protein</fullName>
    </submittedName>
</protein>
<keyword evidence="3" id="KW-1185">Reference proteome</keyword>
<dbReference type="Proteomes" id="UP000555448">
    <property type="component" value="Unassembled WGS sequence"/>
</dbReference>
<gene>
    <name evidence="2" type="ORF">HNO88_003672</name>
</gene>
<dbReference type="RefSeq" id="WP_184248923.1">
    <property type="nucleotide sequence ID" value="NZ_JACHLR010000020.1"/>
</dbReference>
<dbReference type="EMBL" id="JACHLR010000020">
    <property type="protein sequence ID" value="MBB4860329.1"/>
    <property type="molecule type" value="Genomic_DNA"/>
</dbReference>
<comment type="caution">
    <text evidence="2">The sequence shown here is derived from an EMBL/GenBank/DDBJ whole genome shotgun (WGS) entry which is preliminary data.</text>
</comment>
<organism evidence="2 3">
    <name type="scientific">Novosphingobium chloroacetimidivorans</name>
    <dbReference type="NCBI Taxonomy" id="1428314"/>
    <lineage>
        <taxon>Bacteria</taxon>
        <taxon>Pseudomonadati</taxon>
        <taxon>Pseudomonadota</taxon>
        <taxon>Alphaproteobacteria</taxon>
        <taxon>Sphingomonadales</taxon>
        <taxon>Sphingomonadaceae</taxon>
        <taxon>Novosphingobium</taxon>
    </lineage>
</organism>
<evidence type="ECO:0000313" key="2">
    <source>
        <dbReference type="EMBL" id="MBB4860329.1"/>
    </source>
</evidence>
<dbReference type="AlphaFoldDB" id="A0A7W7NYD0"/>
<accession>A0A7W7NYD0</accession>
<reference evidence="2 3" key="1">
    <citation type="submission" date="2020-08" db="EMBL/GenBank/DDBJ databases">
        <title>Functional genomics of gut bacteria from endangered species of beetles.</title>
        <authorList>
            <person name="Carlos-Shanley C."/>
        </authorList>
    </citation>
    <scope>NUCLEOTIDE SEQUENCE [LARGE SCALE GENOMIC DNA]</scope>
    <source>
        <strain evidence="2 3">S00245</strain>
    </source>
</reference>
<name>A0A7W7NYD0_9SPHN</name>